<gene>
    <name evidence="4" type="primary">rnaSA_1</name>
    <name evidence="4" type="ORF">GALL_38390</name>
</gene>
<proteinExistence type="predicted"/>
<protein>
    <submittedName>
        <fullName evidence="4">Guanyl-specific ribonuclease Sa</fullName>
        <ecNumber evidence="4">3.1.27.3</ecNumber>
    </submittedName>
</protein>
<keyword evidence="1" id="KW-0540">Nuclease</keyword>
<sequence>MRRVTRAQWWLLIGLLLCLPFAQARSHHSHDAVPNLTVPVAELPPEARATLQLIERGGPFPYSRDGVVFGNYERVLPQQQRGYYHEYTVKTPGARNRGARRIVCGIVPARDRPMGSPVKGTPPDTRPPGGLGAAPLQRSDPFALPECYYSDDHYRSFRRIRE</sequence>
<dbReference type="EMBL" id="MLJW01000009">
    <property type="protein sequence ID" value="OIR15516.1"/>
    <property type="molecule type" value="Genomic_DNA"/>
</dbReference>
<evidence type="ECO:0000256" key="2">
    <source>
        <dbReference type="ARBA" id="ARBA00022801"/>
    </source>
</evidence>
<reference evidence="4" key="1">
    <citation type="submission" date="2016-10" db="EMBL/GenBank/DDBJ databases">
        <title>Sequence of Gallionella enrichment culture.</title>
        <authorList>
            <person name="Poehlein A."/>
            <person name="Muehling M."/>
            <person name="Daniel R."/>
        </authorList>
    </citation>
    <scope>NUCLEOTIDE SEQUENCE</scope>
</reference>
<dbReference type="InterPro" id="IPR016191">
    <property type="entry name" value="Ribonuclease/ribotoxin"/>
</dbReference>
<evidence type="ECO:0000256" key="3">
    <source>
        <dbReference type="SAM" id="MobiDB-lite"/>
    </source>
</evidence>
<accession>A0A1J5TP95</accession>
<dbReference type="Pfam" id="PF00545">
    <property type="entry name" value="Ribonuclease"/>
    <property type="match status" value="1"/>
</dbReference>
<name>A0A1J5TP95_9ZZZZ</name>
<dbReference type="GO" id="GO:0016787">
    <property type="term" value="F:hydrolase activity"/>
    <property type="evidence" value="ECO:0007669"/>
    <property type="project" value="UniProtKB-KW"/>
</dbReference>
<evidence type="ECO:0000313" key="4">
    <source>
        <dbReference type="EMBL" id="OIR15516.1"/>
    </source>
</evidence>
<dbReference type="SUPFAM" id="SSF53933">
    <property type="entry name" value="Microbial ribonucleases"/>
    <property type="match status" value="1"/>
</dbReference>
<dbReference type="AlphaFoldDB" id="A0A1J5TP95"/>
<dbReference type="Gene3D" id="3.10.450.30">
    <property type="entry name" value="Microbial ribonucleases"/>
    <property type="match status" value="1"/>
</dbReference>
<dbReference type="InterPro" id="IPR000026">
    <property type="entry name" value="N1-like"/>
</dbReference>
<dbReference type="EC" id="3.1.27.3" evidence="4"/>
<dbReference type="GO" id="GO:0004521">
    <property type="term" value="F:RNA endonuclease activity"/>
    <property type="evidence" value="ECO:0007669"/>
    <property type="project" value="InterPro"/>
</dbReference>
<comment type="caution">
    <text evidence="4">The sequence shown here is derived from an EMBL/GenBank/DDBJ whole genome shotgun (WGS) entry which is preliminary data.</text>
</comment>
<dbReference type="GO" id="GO:0003723">
    <property type="term" value="F:RNA binding"/>
    <property type="evidence" value="ECO:0007669"/>
    <property type="project" value="InterPro"/>
</dbReference>
<keyword evidence="2 4" id="KW-0378">Hydrolase</keyword>
<organism evidence="4">
    <name type="scientific">mine drainage metagenome</name>
    <dbReference type="NCBI Taxonomy" id="410659"/>
    <lineage>
        <taxon>unclassified sequences</taxon>
        <taxon>metagenomes</taxon>
        <taxon>ecological metagenomes</taxon>
    </lineage>
</organism>
<feature type="region of interest" description="Disordered" evidence="3">
    <location>
        <begin position="111"/>
        <end position="138"/>
    </location>
</feature>
<evidence type="ECO:0000256" key="1">
    <source>
        <dbReference type="ARBA" id="ARBA00022722"/>
    </source>
</evidence>